<dbReference type="Pfam" id="PF04561">
    <property type="entry name" value="RNA_pol_Rpb2_2"/>
    <property type="match status" value="1"/>
</dbReference>
<comment type="catalytic activity">
    <reaction evidence="5 6">
        <text>RNA(n) + a ribonucleoside 5'-triphosphate = RNA(n+1) + diphosphate</text>
        <dbReference type="Rhea" id="RHEA:21248"/>
        <dbReference type="Rhea" id="RHEA-COMP:14527"/>
        <dbReference type="Rhea" id="RHEA-COMP:17342"/>
        <dbReference type="ChEBI" id="CHEBI:33019"/>
        <dbReference type="ChEBI" id="CHEBI:61557"/>
        <dbReference type="ChEBI" id="CHEBI:140395"/>
        <dbReference type="EC" id="2.7.7.6"/>
    </reaction>
</comment>
<keyword evidence="3 6" id="KW-0548">Nucleotidyltransferase</keyword>
<evidence type="ECO:0000256" key="6">
    <source>
        <dbReference type="HAMAP-Rule" id="MF_01321"/>
    </source>
</evidence>
<comment type="similarity">
    <text evidence="6 7">Belongs to the RNA polymerase beta chain family.</text>
</comment>
<dbReference type="Gene3D" id="2.40.270.10">
    <property type="entry name" value="DNA-directed RNA polymerase, subunit 2, domain 6"/>
    <property type="match status" value="2"/>
</dbReference>
<accession>A0A2M7W0R9</accession>
<evidence type="ECO:0000256" key="7">
    <source>
        <dbReference type="RuleBase" id="RU000434"/>
    </source>
</evidence>
<dbReference type="CDD" id="cd00653">
    <property type="entry name" value="RNA_pol_B_RPB2"/>
    <property type="match status" value="1"/>
</dbReference>
<dbReference type="Pfam" id="PF10385">
    <property type="entry name" value="RNA_pol_Rpb2_45"/>
    <property type="match status" value="1"/>
</dbReference>
<dbReference type="GO" id="GO:0003677">
    <property type="term" value="F:DNA binding"/>
    <property type="evidence" value="ECO:0007669"/>
    <property type="project" value="UniProtKB-UniRule"/>
</dbReference>
<sequence length="1150" mass="130470">MAQVRKRLSLAKNKFEFPFPDFFEAHHRSYNWFLEEGIKNLLAGVNPIKDSLEKMWSLELLDYYFKEPEYTLNEALEYDLTYSRPMFVKAKLTNLKDNEVKTQDVYFMDVPVLTEQGHFVINGVVRTVRHQMVRSEGVIFQEEKNPLLVSAGEVNKIVSRLIPARGAWYMFDVNKKNVITIRLIRQRVKILVTTLLRALKGYSNQQITDLFKTVDPGGKYIKATLDHDRTTSKEEAIMDIYAKLRPNEVATYDRANRYVRGFFFDSRRFFMGPVGRYQLNQKLGSSFKKPKIYTKDLIAILRHLILVNEGKEPTDDVDSLMARRVKSVGEILFEVANDAMTRFERNVKDRMSRLGNEKGVMPASLMNTKTISAQLESFFSMSQLSKFMEQQNIFGQIEELRRLTAKGPGGLQTKNAGFSVRDVHFSHYSRICPVTSPEGINAGLVTHFAVYARLNKFGFVEAPFRKLQSEVKNSEKLLVNKILREDIEVGKTKLEKGTFIDAKIAKVIAKAKLEVVAVYPFLTNDVEYFSYHDERGKYISMYSSPHDDYGNYLPGIVTSRHDGDYHLESSEKIQYVDVHGWQVGSLGLALIPFADRTYSFRAMMGSNMQRQSLPLVFPEAPYVATGVEREIAKQSGMALYAEHDGTVEYADANYIVMKYKEGEKKEYRLQNFFRTNDNTVMTQRVLVTPGEKVKKGDLLVDGPSMDQGELALGRNVLVAVLSYDGYNYEDGFVVSEKIVQNDMFSTVQLKLHSQDLRETKTGPEILTSDIPGLNYKLLRNLTAEGIVRTGSVVRGGDILAGIISQKAEKQLSPEEALLHAVFGESAKEVKNNSLRMPYGSEGIIVKTQILSREDGYKLPAGVLRRVKVWVSELKRVDYGDKFAGYYGDKGTVSAILHVEDMPYLADGTPVDVVITPLLVKRMNMGILYQMYFSTLAKEAGEMLEVPNFEDLDQVEIDKLLAKVGVEKLEKQELYDGRTGEPLQNKVAVGWRYFLRLKHIAADKMHARSTGPYSVVTQQPVGGKAQLGGMRFGEMEVWALEAHGVPYTLQEILTIKSDDIRGRTQAYKSIIQGDPIKMVNIPESFHVLVKELNSLGIKVELLKGEREEAAEELIREEARADDDEVIPMSENKEVVVADEPPVDEVNMKEEE</sequence>
<proteinExistence type="inferred from homology"/>
<feature type="domain" description="RNA polymerase Rpb2" evidence="13">
    <location>
        <begin position="387"/>
        <end position="453"/>
    </location>
</feature>
<evidence type="ECO:0000256" key="5">
    <source>
        <dbReference type="ARBA" id="ARBA00048552"/>
    </source>
</evidence>
<reference evidence="16" key="1">
    <citation type="submission" date="2017-09" db="EMBL/GenBank/DDBJ databases">
        <title>Depth-based differentiation of microbial function through sediment-hosted aquifers and enrichment of novel symbionts in the deep terrestrial subsurface.</title>
        <authorList>
            <person name="Probst A.J."/>
            <person name="Ladd B."/>
            <person name="Jarett J.K."/>
            <person name="Geller-Mcgrath D.E."/>
            <person name="Sieber C.M.K."/>
            <person name="Emerson J.B."/>
            <person name="Anantharaman K."/>
            <person name="Thomas B.C."/>
            <person name="Malmstrom R."/>
            <person name="Stieglmeier M."/>
            <person name="Klingl A."/>
            <person name="Woyke T."/>
            <person name="Ryan C.M."/>
            <person name="Banfield J.F."/>
        </authorList>
    </citation>
    <scope>NUCLEOTIDE SEQUENCE [LARGE SCALE GENOMIC DNA]</scope>
</reference>
<dbReference type="InterPro" id="IPR037033">
    <property type="entry name" value="DNA-dir_RNAP_su2_hyb_sf"/>
</dbReference>
<evidence type="ECO:0000259" key="12">
    <source>
        <dbReference type="Pfam" id="PF04563"/>
    </source>
</evidence>
<evidence type="ECO:0000256" key="8">
    <source>
        <dbReference type="SAM" id="MobiDB-lite"/>
    </source>
</evidence>
<evidence type="ECO:0000259" key="14">
    <source>
        <dbReference type="Pfam" id="PF10385"/>
    </source>
</evidence>
<feature type="domain" description="RNA polymerase beta subunit protrusion" evidence="12">
    <location>
        <begin position="26"/>
        <end position="372"/>
    </location>
</feature>
<dbReference type="EC" id="2.7.7.6" evidence="6"/>
<comment type="caution">
    <text evidence="15">The sequence shown here is derived from an EMBL/GenBank/DDBJ whole genome shotgun (WGS) entry which is preliminary data.</text>
</comment>
<dbReference type="InterPro" id="IPR007642">
    <property type="entry name" value="RNA_pol_Rpb2_2"/>
</dbReference>
<dbReference type="Proteomes" id="UP000228952">
    <property type="component" value="Unassembled WGS sequence"/>
</dbReference>
<dbReference type="Gene3D" id="2.40.50.150">
    <property type="match status" value="1"/>
</dbReference>
<dbReference type="Gene3D" id="2.40.50.100">
    <property type="match status" value="1"/>
</dbReference>
<name>A0A2M7W0R9_9BACT</name>
<dbReference type="Gene3D" id="3.90.1110.10">
    <property type="entry name" value="RNA polymerase Rpb2, domain 2"/>
    <property type="match status" value="1"/>
</dbReference>
<dbReference type="Gene3D" id="3.90.1800.10">
    <property type="entry name" value="RNA polymerase alpha subunit dimerisation domain"/>
    <property type="match status" value="1"/>
</dbReference>
<dbReference type="InterPro" id="IPR007645">
    <property type="entry name" value="RNA_pol_Rpb2_3"/>
</dbReference>
<dbReference type="InterPro" id="IPR007641">
    <property type="entry name" value="RNA_pol_Rpb2_7"/>
</dbReference>
<dbReference type="InterPro" id="IPR007120">
    <property type="entry name" value="DNA-dir_RNAP_su2_dom"/>
</dbReference>
<dbReference type="InterPro" id="IPR014724">
    <property type="entry name" value="RNA_pol_RPB2_OB-fold"/>
</dbReference>
<feature type="region of interest" description="Disordered" evidence="8">
    <location>
        <begin position="1116"/>
        <end position="1150"/>
    </location>
</feature>
<dbReference type="InterPro" id="IPR010243">
    <property type="entry name" value="RNA_pol_bsu_bac"/>
</dbReference>
<dbReference type="HAMAP" id="MF_01321">
    <property type="entry name" value="RNApol_bact_RpoB"/>
    <property type="match status" value="1"/>
</dbReference>
<keyword evidence="1 6" id="KW-0240">DNA-directed RNA polymerase</keyword>
<evidence type="ECO:0000313" key="15">
    <source>
        <dbReference type="EMBL" id="PJA12343.1"/>
    </source>
</evidence>
<dbReference type="Gene3D" id="2.30.150.10">
    <property type="entry name" value="DNA-directed RNA polymerase, beta subunit, external 1 domain"/>
    <property type="match status" value="2"/>
</dbReference>
<keyword evidence="4 6" id="KW-0804">Transcription</keyword>
<feature type="domain" description="DNA-directed RNA polymerase beta subunit external 1" evidence="14">
    <location>
        <begin position="522"/>
        <end position="578"/>
    </location>
</feature>
<evidence type="ECO:0000259" key="11">
    <source>
        <dbReference type="Pfam" id="PF04561"/>
    </source>
</evidence>
<dbReference type="GO" id="GO:0006351">
    <property type="term" value="P:DNA-templated transcription"/>
    <property type="evidence" value="ECO:0007669"/>
    <property type="project" value="UniProtKB-UniRule"/>
</dbReference>
<dbReference type="InterPro" id="IPR019462">
    <property type="entry name" value="DNA-dir_RNA_pol_bsu_external_1"/>
</dbReference>
<evidence type="ECO:0000256" key="4">
    <source>
        <dbReference type="ARBA" id="ARBA00023163"/>
    </source>
</evidence>
<comment type="subunit">
    <text evidence="6">The RNAP catalytic core consists of 2 alpha, 1 beta, 1 beta' and 1 omega subunit. When a sigma factor is associated with the core the holoenzyme is formed, which can initiate transcription.</text>
</comment>
<evidence type="ECO:0000259" key="13">
    <source>
        <dbReference type="Pfam" id="PF04565"/>
    </source>
</evidence>
<dbReference type="InterPro" id="IPR015712">
    <property type="entry name" value="DNA-dir_RNA_pol_su2"/>
</dbReference>
<dbReference type="Pfam" id="PF04560">
    <property type="entry name" value="RNA_pol_Rpb2_7"/>
    <property type="match status" value="1"/>
</dbReference>
<dbReference type="InterPro" id="IPR042107">
    <property type="entry name" value="DNA-dir_RNA_pol_bsu_ext_1_sf"/>
</dbReference>
<dbReference type="Pfam" id="PF04565">
    <property type="entry name" value="RNA_pol_Rpb2_3"/>
    <property type="match status" value="1"/>
</dbReference>
<evidence type="ECO:0000259" key="9">
    <source>
        <dbReference type="Pfam" id="PF00562"/>
    </source>
</evidence>
<feature type="domain" description="RNA polymerase Rpb2" evidence="11">
    <location>
        <begin position="137"/>
        <end position="326"/>
    </location>
</feature>
<protein>
    <recommendedName>
        <fullName evidence="6">DNA-directed RNA polymerase subunit beta</fullName>
        <shortName evidence="6">RNAP subunit beta</shortName>
        <ecNumber evidence="6">2.7.7.6</ecNumber>
    </recommendedName>
    <alternativeName>
        <fullName evidence="6">RNA polymerase subunit beta</fullName>
    </alternativeName>
    <alternativeName>
        <fullName evidence="6">Transcriptase subunit beta</fullName>
    </alternativeName>
</protein>
<evidence type="ECO:0000259" key="10">
    <source>
        <dbReference type="Pfam" id="PF04560"/>
    </source>
</evidence>
<dbReference type="EMBL" id="PFQB01000118">
    <property type="protein sequence ID" value="PJA12343.1"/>
    <property type="molecule type" value="Genomic_DNA"/>
</dbReference>
<dbReference type="Gene3D" id="3.90.1100.10">
    <property type="match status" value="2"/>
</dbReference>
<dbReference type="AlphaFoldDB" id="A0A2M7W0R9"/>
<feature type="domain" description="DNA-directed RNA polymerase subunit 2 hybrid-binding" evidence="9">
    <location>
        <begin position="641"/>
        <end position="1025"/>
    </location>
</feature>
<evidence type="ECO:0000256" key="3">
    <source>
        <dbReference type="ARBA" id="ARBA00022695"/>
    </source>
</evidence>
<organism evidence="15 16">
    <name type="scientific">Candidatus Dojkabacteria bacterium CG_4_10_14_0_2_um_filter_Dojkabacteria_WS6_41_15</name>
    <dbReference type="NCBI Taxonomy" id="2014249"/>
    <lineage>
        <taxon>Bacteria</taxon>
        <taxon>Candidatus Dojkabacteria</taxon>
    </lineage>
</organism>
<feature type="domain" description="RNA polymerase Rpb2" evidence="10">
    <location>
        <begin position="1027"/>
        <end position="1101"/>
    </location>
</feature>
<gene>
    <name evidence="6" type="primary">rpoB</name>
    <name evidence="15" type="ORF">COX64_04670</name>
</gene>
<dbReference type="InterPro" id="IPR007644">
    <property type="entry name" value="RNA_pol_bsu_protrusion"/>
</dbReference>
<dbReference type="GO" id="GO:0003899">
    <property type="term" value="F:DNA-directed RNA polymerase activity"/>
    <property type="evidence" value="ECO:0007669"/>
    <property type="project" value="UniProtKB-UniRule"/>
</dbReference>
<dbReference type="GO" id="GO:0000428">
    <property type="term" value="C:DNA-directed RNA polymerase complex"/>
    <property type="evidence" value="ECO:0007669"/>
    <property type="project" value="UniProtKB-KW"/>
</dbReference>
<evidence type="ECO:0000256" key="1">
    <source>
        <dbReference type="ARBA" id="ARBA00022478"/>
    </source>
</evidence>
<evidence type="ECO:0000256" key="2">
    <source>
        <dbReference type="ARBA" id="ARBA00022679"/>
    </source>
</evidence>
<dbReference type="Pfam" id="PF00562">
    <property type="entry name" value="RNA_pol_Rpb2_6"/>
    <property type="match status" value="1"/>
</dbReference>
<dbReference type="Pfam" id="PF04563">
    <property type="entry name" value="RNA_pol_Rpb2_1"/>
    <property type="match status" value="1"/>
</dbReference>
<dbReference type="PANTHER" id="PTHR20856">
    <property type="entry name" value="DNA-DIRECTED RNA POLYMERASE I SUBUNIT 2"/>
    <property type="match status" value="1"/>
</dbReference>
<comment type="function">
    <text evidence="6">DNA-dependent RNA polymerase catalyzes the transcription of DNA into RNA using the four ribonucleoside triphosphates as substrates.</text>
</comment>
<dbReference type="GO" id="GO:0032549">
    <property type="term" value="F:ribonucleoside binding"/>
    <property type="evidence" value="ECO:0007669"/>
    <property type="project" value="InterPro"/>
</dbReference>
<dbReference type="InterPro" id="IPR037034">
    <property type="entry name" value="RNA_pol_Rpb2_2_sf"/>
</dbReference>
<evidence type="ECO:0000313" key="16">
    <source>
        <dbReference type="Proteomes" id="UP000228952"/>
    </source>
</evidence>
<dbReference type="SUPFAM" id="SSF64484">
    <property type="entry name" value="beta and beta-prime subunits of DNA dependent RNA-polymerase"/>
    <property type="match status" value="1"/>
</dbReference>
<keyword evidence="2 6" id="KW-0808">Transferase</keyword>